<feature type="compositionally biased region" description="Basic and acidic residues" evidence="1">
    <location>
        <begin position="9"/>
        <end position="28"/>
    </location>
</feature>
<evidence type="ECO:0000313" key="2">
    <source>
        <dbReference type="EMBL" id="GAA3214292.1"/>
    </source>
</evidence>
<feature type="compositionally biased region" description="Basic and acidic residues" evidence="1">
    <location>
        <begin position="36"/>
        <end position="50"/>
    </location>
</feature>
<accession>A0ABP6Q9T7</accession>
<dbReference type="Proteomes" id="UP001501237">
    <property type="component" value="Unassembled WGS sequence"/>
</dbReference>
<sequence>MVAFASARARSDGVGDEARGRRTNEARTDGSPGFVRAREPSREFRIREPTGDALGREPNGLAWASGPEGGTSVLETPDEWAREPKTKG</sequence>
<evidence type="ECO:0000313" key="3">
    <source>
        <dbReference type="Proteomes" id="UP001501237"/>
    </source>
</evidence>
<dbReference type="EMBL" id="BAAAUV010000007">
    <property type="protein sequence ID" value="GAA3214292.1"/>
    <property type="molecule type" value="Genomic_DNA"/>
</dbReference>
<comment type="caution">
    <text evidence="2">The sequence shown here is derived from an EMBL/GenBank/DDBJ whole genome shotgun (WGS) entry which is preliminary data.</text>
</comment>
<reference evidence="3" key="1">
    <citation type="journal article" date="2019" name="Int. J. Syst. Evol. Microbiol.">
        <title>The Global Catalogue of Microorganisms (GCM) 10K type strain sequencing project: providing services to taxonomists for standard genome sequencing and annotation.</title>
        <authorList>
            <consortium name="The Broad Institute Genomics Platform"/>
            <consortium name="The Broad Institute Genome Sequencing Center for Infectious Disease"/>
            <person name="Wu L."/>
            <person name="Ma J."/>
        </authorList>
    </citation>
    <scope>NUCLEOTIDE SEQUENCE [LARGE SCALE GENOMIC DNA]</scope>
    <source>
        <strain evidence="3">JCM 9377</strain>
    </source>
</reference>
<evidence type="ECO:0000256" key="1">
    <source>
        <dbReference type="SAM" id="MobiDB-lite"/>
    </source>
</evidence>
<organism evidence="2 3">
    <name type="scientific">Actinocorallia longicatena</name>
    <dbReference type="NCBI Taxonomy" id="111803"/>
    <lineage>
        <taxon>Bacteria</taxon>
        <taxon>Bacillati</taxon>
        <taxon>Actinomycetota</taxon>
        <taxon>Actinomycetes</taxon>
        <taxon>Streptosporangiales</taxon>
        <taxon>Thermomonosporaceae</taxon>
        <taxon>Actinocorallia</taxon>
    </lineage>
</organism>
<feature type="compositionally biased region" description="Basic and acidic residues" evidence="1">
    <location>
        <begin position="79"/>
        <end position="88"/>
    </location>
</feature>
<feature type="region of interest" description="Disordered" evidence="1">
    <location>
        <begin position="1"/>
        <end position="88"/>
    </location>
</feature>
<protein>
    <submittedName>
        <fullName evidence="2">Uncharacterized protein</fullName>
    </submittedName>
</protein>
<proteinExistence type="predicted"/>
<keyword evidence="3" id="KW-1185">Reference proteome</keyword>
<gene>
    <name evidence="2" type="ORF">GCM10010468_34970</name>
</gene>
<name>A0ABP6Q9T7_9ACTN</name>